<dbReference type="PATRIC" id="fig|1291052.5.peg.665"/>
<evidence type="ECO:0000313" key="3">
    <source>
        <dbReference type="Proteomes" id="UP000051679"/>
    </source>
</evidence>
<name>A0A0R1ZVL3_9LACO</name>
<dbReference type="Pfam" id="PF01553">
    <property type="entry name" value="Acyltransferase"/>
    <property type="match status" value="1"/>
</dbReference>
<reference evidence="2 3" key="1">
    <citation type="journal article" date="2015" name="Genome Announc.">
        <title>Expanding the biotechnology potential of lactobacilli through comparative genomics of 213 strains and associated genera.</title>
        <authorList>
            <person name="Sun Z."/>
            <person name="Harris H.M."/>
            <person name="McCann A."/>
            <person name="Guo C."/>
            <person name="Argimon S."/>
            <person name="Zhang W."/>
            <person name="Yang X."/>
            <person name="Jeffery I.B."/>
            <person name="Cooney J.C."/>
            <person name="Kagawa T.F."/>
            <person name="Liu W."/>
            <person name="Song Y."/>
            <person name="Salvetti E."/>
            <person name="Wrobel A."/>
            <person name="Rasinkangas P."/>
            <person name="Parkhill J."/>
            <person name="Rea M.C."/>
            <person name="O'Sullivan O."/>
            <person name="Ritari J."/>
            <person name="Douillard F.P."/>
            <person name="Paul Ross R."/>
            <person name="Yang R."/>
            <person name="Briner A.E."/>
            <person name="Felis G.E."/>
            <person name="de Vos W.M."/>
            <person name="Barrangou R."/>
            <person name="Klaenhammer T.R."/>
            <person name="Caufield P.W."/>
            <person name="Cui Y."/>
            <person name="Zhang H."/>
            <person name="O'Toole P.W."/>
        </authorList>
    </citation>
    <scope>NUCLEOTIDE SEQUENCE [LARGE SCALE GENOMIC DNA]</scope>
    <source>
        <strain evidence="2 3">DSM 20505</strain>
    </source>
</reference>
<protein>
    <submittedName>
        <fullName evidence="2">1-acyl-sn-glycerol-3-phosphate acyltransferase</fullName>
    </submittedName>
</protein>
<dbReference type="STRING" id="1291052.FC18_GL000652"/>
<dbReference type="EMBL" id="AYYO01000009">
    <property type="protein sequence ID" value="KRM56123.1"/>
    <property type="molecule type" value="Genomic_DNA"/>
</dbReference>
<dbReference type="SUPFAM" id="SSF69593">
    <property type="entry name" value="Glycerol-3-phosphate (1)-acyltransferase"/>
    <property type="match status" value="1"/>
</dbReference>
<keyword evidence="2" id="KW-0012">Acyltransferase</keyword>
<dbReference type="InterPro" id="IPR002123">
    <property type="entry name" value="Plipid/glycerol_acylTrfase"/>
</dbReference>
<sequence>MAGVQREQFYHEFTDDFVASPEQERTLPADYSWHQERPHLAHLVYWGARLLGGLYVRVFLHVQVRGRAKVARIKGGAFIYANHTQPVGDVFVPMLAGAGKRVDTVAAPANLSVPVLGRLLKLGGALVLPQSMHQLAAFNREVRSRIASGHVVTVYPEAHVWPYATIIRPFVPGSMHYPVASNTPVFAMTTTYQRRRCGRKPRITVDIDGPFMPDEQLPRKKQQSQLTAQVQAAMHSRAQAQNTYTYIKYTKK</sequence>
<accession>A0A0R1ZVL3</accession>
<proteinExistence type="predicted"/>
<keyword evidence="3" id="KW-1185">Reference proteome</keyword>
<feature type="domain" description="Phospholipid/glycerol acyltransferase" evidence="1">
    <location>
        <begin position="61"/>
        <end position="188"/>
    </location>
</feature>
<keyword evidence="2" id="KW-0808">Transferase</keyword>
<dbReference type="AlphaFoldDB" id="A0A0R1ZVL3"/>
<comment type="caution">
    <text evidence="2">The sequence shown here is derived from an EMBL/GenBank/DDBJ whole genome shotgun (WGS) entry which is preliminary data.</text>
</comment>
<gene>
    <name evidence="2" type="ORF">FC18_GL000652</name>
</gene>
<organism evidence="2 3">
    <name type="scientific">Lacticaseibacillus sharpeae JCM 1186 = DSM 20505</name>
    <dbReference type="NCBI Taxonomy" id="1291052"/>
    <lineage>
        <taxon>Bacteria</taxon>
        <taxon>Bacillati</taxon>
        <taxon>Bacillota</taxon>
        <taxon>Bacilli</taxon>
        <taxon>Lactobacillales</taxon>
        <taxon>Lactobacillaceae</taxon>
        <taxon>Lacticaseibacillus</taxon>
    </lineage>
</organism>
<evidence type="ECO:0000313" key="2">
    <source>
        <dbReference type="EMBL" id="KRM56123.1"/>
    </source>
</evidence>
<dbReference type="Proteomes" id="UP000051679">
    <property type="component" value="Unassembled WGS sequence"/>
</dbReference>
<dbReference type="GO" id="GO:0016746">
    <property type="term" value="F:acyltransferase activity"/>
    <property type="evidence" value="ECO:0007669"/>
    <property type="project" value="UniProtKB-KW"/>
</dbReference>
<evidence type="ECO:0000259" key="1">
    <source>
        <dbReference type="Pfam" id="PF01553"/>
    </source>
</evidence>